<evidence type="ECO:0000256" key="2">
    <source>
        <dbReference type="ARBA" id="ARBA00022843"/>
    </source>
</evidence>
<accession>A0ABQ9WCH9</accession>
<gene>
    <name evidence="5" type="primary">CUL4A_2</name>
    <name evidence="5" type="ORF">P7K49_000708</name>
</gene>
<dbReference type="InterPro" id="IPR036317">
    <property type="entry name" value="Cullin_homology_sf"/>
</dbReference>
<sequence>MSKLEGMFKDMELSKDIMAHFKQDMQNQSDSGPIDLTVNILTMGCWPTYTPMEVHLTLEMIKLQEFKQGKKEFQVSLFQTLVLLMFNEGDGFSFEEIKEATGIEDSELRSPWPVAKRVC</sequence>
<keyword evidence="1" id="KW-0833">Ubl conjugation pathway</keyword>
<evidence type="ECO:0000313" key="6">
    <source>
        <dbReference type="Proteomes" id="UP001266305"/>
    </source>
</evidence>
<dbReference type="PANTHER" id="PTHR11932">
    <property type="entry name" value="CULLIN"/>
    <property type="match status" value="1"/>
</dbReference>
<dbReference type="Proteomes" id="UP001266305">
    <property type="component" value="Unassembled WGS sequence"/>
</dbReference>
<dbReference type="InterPro" id="IPR016158">
    <property type="entry name" value="Cullin_homology"/>
</dbReference>
<dbReference type="SUPFAM" id="SSF75632">
    <property type="entry name" value="Cullin homology domain"/>
    <property type="match status" value="1"/>
</dbReference>
<dbReference type="EMBL" id="JASSZA010000001">
    <property type="protein sequence ID" value="KAK2119322.1"/>
    <property type="molecule type" value="Genomic_DNA"/>
</dbReference>
<dbReference type="Pfam" id="PF26557">
    <property type="entry name" value="Cullin_AB"/>
    <property type="match status" value="1"/>
</dbReference>
<evidence type="ECO:0000256" key="1">
    <source>
        <dbReference type="ARBA" id="ARBA00022786"/>
    </source>
</evidence>
<dbReference type="Gene3D" id="3.30.230.130">
    <property type="entry name" value="Cullin, Chain C, Domain 2"/>
    <property type="match status" value="1"/>
</dbReference>
<dbReference type="PROSITE" id="PS50069">
    <property type="entry name" value="CULLIN_2"/>
    <property type="match status" value="1"/>
</dbReference>
<dbReference type="SMART" id="SM00182">
    <property type="entry name" value="CULLIN"/>
    <property type="match status" value="1"/>
</dbReference>
<evidence type="ECO:0000313" key="5">
    <source>
        <dbReference type="EMBL" id="KAK2119322.1"/>
    </source>
</evidence>
<reference evidence="5 6" key="1">
    <citation type="submission" date="2023-05" db="EMBL/GenBank/DDBJ databases">
        <title>B98-5 Cell Line De Novo Hybrid Assembly: An Optical Mapping Approach.</title>
        <authorList>
            <person name="Kananen K."/>
            <person name="Auerbach J.A."/>
            <person name="Kautto E."/>
            <person name="Blachly J.S."/>
        </authorList>
    </citation>
    <scope>NUCLEOTIDE SEQUENCE [LARGE SCALE GENOMIC DNA]</scope>
    <source>
        <strain evidence="5">B95-8</strain>
        <tissue evidence="5">Cell line</tissue>
    </source>
</reference>
<comment type="caution">
    <text evidence="5">The sequence shown here is derived from an EMBL/GenBank/DDBJ whole genome shotgun (WGS) entry which is preliminary data.</text>
</comment>
<feature type="domain" description="Cullin family profile" evidence="4">
    <location>
        <begin position="1"/>
        <end position="109"/>
    </location>
</feature>
<keyword evidence="2" id="KW-0832">Ubl conjugation</keyword>
<organism evidence="5 6">
    <name type="scientific">Saguinus oedipus</name>
    <name type="common">Cotton-top tamarin</name>
    <name type="synonym">Oedipomidas oedipus</name>
    <dbReference type="NCBI Taxonomy" id="9490"/>
    <lineage>
        <taxon>Eukaryota</taxon>
        <taxon>Metazoa</taxon>
        <taxon>Chordata</taxon>
        <taxon>Craniata</taxon>
        <taxon>Vertebrata</taxon>
        <taxon>Euteleostomi</taxon>
        <taxon>Mammalia</taxon>
        <taxon>Eutheria</taxon>
        <taxon>Euarchontoglires</taxon>
        <taxon>Primates</taxon>
        <taxon>Haplorrhini</taxon>
        <taxon>Platyrrhini</taxon>
        <taxon>Cebidae</taxon>
        <taxon>Callitrichinae</taxon>
        <taxon>Saguinus</taxon>
    </lineage>
</organism>
<dbReference type="Gene3D" id="1.20.1310.10">
    <property type="entry name" value="Cullin Repeats"/>
    <property type="match status" value="1"/>
</dbReference>
<keyword evidence="6" id="KW-1185">Reference proteome</keyword>
<name>A0ABQ9WCH9_SAGOE</name>
<protein>
    <submittedName>
        <fullName evidence="5">Cullin-4A</fullName>
    </submittedName>
</protein>
<dbReference type="InterPro" id="IPR045093">
    <property type="entry name" value="Cullin"/>
</dbReference>
<comment type="similarity">
    <text evidence="3">Belongs to the cullin family.</text>
</comment>
<proteinExistence type="inferred from homology"/>
<evidence type="ECO:0000256" key="3">
    <source>
        <dbReference type="PROSITE-ProRule" id="PRU00330"/>
    </source>
</evidence>
<dbReference type="InterPro" id="IPR059120">
    <property type="entry name" value="Cullin-like_AB"/>
</dbReference>
<evidence type="ECO:0000259" key="4">
    <source>
        <dbReference type="PROSITE" id="PS50069"/>
    </source>
</evidence>